<reference evidence="12" key="1">
    <citation type="submission" date="2021-10" db="EMBL/GenBank/DDBJ databases">
        <title>The complete genome sequence of Leeia sp. TBRC 13508.</title>
        <authorList>
            <person name="Charoenyingcharoen P."/>
            <person name="Yukphan P."/>
        </authorList>
    </citation>
    <scope>NUCLEOTIDE SEQUENCE</scope>
    <source>
        <strain evidence="12">TBRC 13508</strain>
    </source>
</reference>
<organism evidence="12 13">
    <name type="scientific">Leeia speluncae</name>
    <dbReference type="NCBI Taxonomy" id="2884804"/>
    <lineage>
        <taxon>Bacteria</taxon>
        <taxon>Pseudomonadati</taxon>
        <taxon>Pseudomonadota</taxon>
        <taxon>Betaproteobacteria</taxon>
        <taxon>Neisseriales</taxon>
        <taxon>Leeiaceae</taxon>
        <taxon>Leeia</taxon>
    </lineage>
</organism>
<dbReference type="PRINTS" id="PR00781">
    <property type="entry name" value="LIPOSIGPTASE"/>
</dbReference>
<keyword evidence="5 9" id="KW-0064">Aspartyl protease</keyword>
<dbReference type="PANTHER" id="PTHR33695">
    <property type="entry name" value="LIPOPROTEIN SIGNAL PEPTIDASE"/>
    <property type="match status" value="1"/>
</dbReference>
<feature type="active site" evidence="9">
    <location>
        <position position="121"/>
    </location>
</feature>
<evidence type="ECO:0000256" key="3">
    <source>
        <dbReference type="ARBA" id="ARBA00022670"/>
    </source>
</evidence>
<dbReference type="EC" id="3.4.23.36" evidence="9"/>
<comment type="subcellular location">
    <subcellularLocation>
        <location evidence="9">Cell membrane</location>
        <topology evidence="9">Multi-pass membrane protein</topology>
    </subcellularLocation>
</comment>
<feature type="transmembrane region" description="Helical" evidence="9">
    <location>
        <begin position="41"/>
        <end position="60"/>
    </location>
</feature>
<comment type="caution">
    <text evidence="12">The sequence shown here is derived from an EMBL/GenBank/DDBJ whole genome shotgun (WGS) entry which is preliminary data.</text>
</comment>
<proteinExistence type="inferred from homology"/>
<evidence type="ECO:0000256" key="1">
    <source>
        <dbReference type="ARBA" id="ARBA00006139"/>
    </source>
</evidence>
<feature type="transmembrane region" description="Helical" evidence="9">
    <location>
        <begin position="66"/>
        <end position="87"/>
    </location>
</feature>
<feature type="transmembrane region" description="Helical" evidence="9">
    <location>
        <begin position="131"/>
        <end position="151"/>
    </location>
</feature>
<keyword evidence="6 9" id="KW-0378">Hydrolase</keyword>
<evidence type="ECO:0000313" key="13">
    <source>
        <dbReference type="Proteomes" id="UP001165395"/>
    </source>
</evidence>
<dbReference type="HAMAP" id="MF_00161">
    <property type="entry name" value="LspA"/>
    <property type="match status" value="1"/>
</dbReference>
<evidence type="ECO:0000256" key="6">
    <source>
        <dbReference type="ARBA" id="ARBA00022801"/>
    </source>
</evidence>
<dbReference type="Pfam" id="PF01252">
    <property type="entry name" value="Peptidase_A8"/>
    <property type="match status" value="1"/>
</dbReference>
<dbReference type="NCBIfam" id="TIGR00077">
    <property type="entry name" value="lspA"/>
    <property type="match status" value="1"/>
</dbReference>
<keyword evidence="7 9" id="KW-1133">Transmembrane helix</keyword>
<keyword evidence="3 9" id="KW-0645">Protease</keyword>
<evidence type="ECO:0000256" key="11">
    <source>
        <dbReference type="RuleBase" id="RU004181"/>
    </source>
</evidence>
<keyword evidence="8 9" id="KW-0472">Membrane</keyword>
<comment type="pathway">
    <text evidence="9">Protein modification; lipoprotein biosynthesis (signal peptide cleavage).</text>
</comment>
<dbReference type="GO" id="GO:0004190">
    <property type="term" value="F:aspartic-type endopeptidase activity"/>
    <property type="evidence" value="ECO:0007669"/>
    <property type="project" value="UniProtKB-EC"/>
</dbReference>
<gene>
    <name evidence="9 12" type="primary">lspA</name>
    <name evidence="12" type="ORF">LIN78_08385</name>
</gene>
<sequence>MNNQKQRFYVWIVIALLFIGFDQLTKYWVQQALYPGQLITYSTFFDLVLVFNTGAAFSFLAHAGGWQMLFFSGIAFIVSAVILHQLWKDSSKSLYCLSLTGIMGGALGNVIDRIYLGKVVDFLQFHAGSHYWPAFNAADCFIVGGAILLVLDSLLHSKQKVAK</sequence>
<evidence type="ECO:0000256" key="9">
    <source>
        <dbReference type="HAMAP-Rule" id="MF_00161"/>
    </source>
</evidence>
<keyword evidence="4 9" id="KW-0812">Transmembrane</keyword>
<dbReference type="Proteomes" id="UP001165395">
    <property type="component" value="Unassembled WGS sequence"/>
</dbReference>
<name>A0ABS8D5T3_9NEIS</name>
<dbReference type="InterPro" id="IPR001872">
    <property type="entry name" value="Peptidase_A8"/>
</dbReference>
<protein>
    <recommendedName>
        <fullName evidence="9">Lipoprotein signal peptidase</fullName>
        <ecNumber evidence="9">3.4.23.36</ecNumber>
    </recommendedName>
    <alternativeName>
        <fullName evidence="9">Prolipoprotein signal peptidase</fullName>
    </alternativeName>
    <alternativeName>
        <fullName evidence="9">Signal peptidase II</fullName>
        <shortName evidence="9">SPase II</shortName>
    </alternativeName>
</protein>
<evidence type="ECO:0000256" key="7">
    <source>
        <dbReference type="ARBA" id="ARBA00022989"/>
    </source>
</evidence>
<evidence type="ECO:0000313" key="12">
    <source>
        <dbReference type="EMBL" id="MCB6183563.1"/>
    </source>
</evidence>
<keyword evidence="13" id="KW-1185">Reference proteome</keyword>
<comment type="catalytic activity">
    <reaction evidence="9 10">
        <text>Release of signal peptides from bacterial membrane prolipoproteins. Hydrolyzes -Xaa-Yaa-Zaa-|-(S,diacylglyceryl)Cys-, in which Xaa is hydrophobic (preferably Leu), and Yaa (Ala or Ser) and Zaa (Gly or Ala) have small, neutral side chains.</text>
        <dbReference type="EC" id="3.4.23.36"/>
    </reaction>
</comment>
<evidence type="ECO:0000256" key="2">
    <source>
        <dbReference type="ARBA" id="ARBA00022475"/>
    </source>
</evidence>
<comment type="similarity">
    <text evidence="1 9 11">Belongs to the peptidase A8 family.</text>
</comment>
<dbReference type="PANTHER" id="PTHR33695:SF1">
    <property type="entry name" value="LIPOPROTEIN SIGNAL PEPTIDASE"/>
    <property type="match status" value="1"/>
</dbReference>
<keyword evidence="2 9" id="KW-1003">Cell membrane</keyword>
<feature type="transmembrane region" description="Helical" evidence="9">
    <location>
        <begin position="6"/>
        <end position="29"/>
    </location>
</feature>
<feature type="active site" evidence="9">
    <location>
        <position position="139"/>
    </location>
</feature>
<evidence type="ECO:0000256" key="5">
    <source>
        <dbReference type="ARBA" id="ARBA00022750"/>
    </source>
</evidence>
<evidence type="ECO:0000256" key="10">
    <source>
        <dbReference type="RuleBase" id="RU000594"/>
    </source>
</evidence>
<evidence type="ECO:0000256" key="8">
    <source>
        <dbReference type="ARBA" id="ARBA00023136"/>
    </source>
</evidence>
<dbReference type="EMBL" id="JAJBZT010000004">
    <property type="protein sequence ID" value="MCB6183563.1"/>
    <property type="molecule type" value="Genomic_DNA"/>
</dbReference>
<accession>A0ABS8D5T3</accession>
<evidence type="ECO:0000256" key="4">
    <source>
        <dbReference type="ARBA" id="ARBA00022692"/>
    </source>
</evidence>
<comment type="function">
    <text evidence="9 10">This protein specifically catalyzes the removal of signal peptides from prolipoproteins.</text>
</comment>
<dbReference type="PROSITE" id="PS00855">
    <property type="entry name" value="SPASE_II"/>
    <property type="match status" value="1"/>
</dbReference>
<dbReference type="RefSeq" id="WP_227180345.1">
    <property type="nucleotide sequence ID" value="NZ_JAJBZT010000004.1"/>
</dbReference>